<dbReference type="AlphaFoldDB" id="A0A097QUT0"/>
<organism evidence="1 2">
    <name type="scientific">Thermococcus eurythermalis</name>
    <dbReference type="NCBI Taxonomy" id="1505907"/>
    <lineage>
        <taxon>Archaea</taxon>
        <taxon>Methanobacteriati</taxon>
        <taxon>Methanobacteriota</taxon>
        <taxon>Thermococci</taxon>
        <taxon>Thermococcales</taxon>
        <taxon>Thermococcaceae</taxon>
        <taxon>Thermococcus</taxon>
    </lineage>
</organism>
<evidence type="ECO:0000313" key="2">
    <source>
        <dbReference type="Proteomes" id="UP000029980"/>
    </source>
</evidence>
<dbReference type="GeneID" id="25153302"/>
<evidence type="ECO:0000313" key="1">
    <source>
        <dbReference type="EMBL" id="AIU70208.1"/>
    </source>
</evidence>
<protein>
    <submittedName>
        <fullName evidence="1">Uncharacterized protein</fullName>
    </submittedName>
</protein>
<dbReference type="Proteomes" id="UP000029980">
    <property type="component" value="Chromosome"/>
</dbReference>
<gene>
    <name evidence="1" type="ORF">TEU_07615</name>
</gene>
<reference evidence="1 2" key="1">
    <citation type="journal article" date="2015" name="Int. J. Syst. Evol. Microbiol.">
        <title>Thermococcus eurythermalis sp. nov., a conditional piezophilic hyperthermophilic archaeon with a wide temperature range isolated from an oil-immersed chimney in the Guaymas Basin.</title>
        <authorList>
            <person name="Zhao W."/>
            <person name="Zeng X."/>
            <person name="Xiao X."/>
        </authorList>
    </citation>
    <scope>NUCLEOTIDE SEQUENCE [LARGE SCALE GENOMIC DNA]</scope>
    <source>
        <strain evidence="1 2">A501</strain>
    </source>
</reference>
<dbReference type="EMBL" id="CP008887">
    <property type="protein sequence ID" value="AIU70208.1"/>
    <property type="molecule type" value="Genomic_DNA"/>
</dbReference>
<dbReference type="RefSeq" id="WP_050003182.1">
    <property type="nucleotide sequence ID" value="NZ_CP008887.1"/>
</dbReference>
<proteinExistence type="predicted"/>
<dbReference type="HOGENOM" id="CLU_2127961_0_0_2"/>
<keyword evidence="2" id="KW-1185">Reference proteome</keyword>
<name>A0A097QUT0_9EURY</name>
<dbReference type="KEGG" id="teu:TEU_07615"/>
<dbReference type="STRING" id="1505907.TEU_07615"/>
<accession>A0A097QUT0</accession>
<sequence length="115" mass="12588">MSEMKVNAYFEPADNVVVELTNSERSVTVDFGSPSHITAISVSHGNDDYVIVRLRKVEDTKPFWSAKFYKGLNGQVFIQPIPGNPVRKVVVEVEPGGSLTSISDSVLVNISHIQG</sequence>
<dbReference type="OrthoDB" id="94199at2157"/>